<dbReference type="AlphaFoldDB" id="A0AAV4QYF7"/>
<proteinExistence type="predicted"/>
<feature type="compositionally biased region" description="Polar residues" evidence="1">
    <location>
        <begin position="93"/>
        <end position="112"/>
    </location>
</feature>
<dbReference type="EMBL" id="BPLR01006892">
    <property type="protein sequence ID" value="GIY13092.1"/>
    <property type="molecule type" value="Genomic_DNA"/>
</dbReference>
<organism evidence="2 3">
    <name type="scientific">Caerostris extrusa</name>
    <name type="common">Bark spider</name>
    <name type="synonym">Caerostris bankana</name>
    <dbReference type="NCBI Taxonomy" id="172846"/>
    <lineage>
        <taxon>Eukaryota</taxon>
        <taxon>Metazoa</taxon>
        <taxon>Ecdysozoa</taxon>
        <taxon>Arthropoda</taxon>
        <taxon>Chelicerata</taxon>
        <taxon>Arachnida</taxon>
        <taxon>Araneae</taxon>
        <taxon>Araneomorphae</taxon>
        <taxon>Entelegynae</taxon>
        <taxon>Araneoidea</taxon>
        <taxon>Araneidae</taxon>
        <taxon>Caerostris</taxon>
    </lineage>
</organism>
<accession>A0AAV4QYF7</accession>
<name>A0AAV4QYF7_CAEEX</name>
<dbReference type="Proteomes" id="UP001054945">
    <property type="component" value="Unassembled WGS sequence"/>
</dbReference>
<keyword evidence="3" id="KW-1185">Reference proteome</keyword>
<evidence type="ECO:0000256" key="1">
    <source>
        <dbReference type="SAM" id="MobiDB-lite"/>
    </source>
</evidence>
<comment type="caution">
    <text evidence="2">The sequence shown here is derived from an EMBL/GenBank/DDBJ whole genome shotgun (WGS) entry which is preliminary data.</text>
</comment>
<protein>
    <submittedName>
        <fullName evidence="2">Uncharacterized protein</fullName>
    </submittedName>
</protein>
<gene>
    <name evidence="2" type="primary">AVEN_265510_1</name>
    <name evidence="2" type="ORF">CEXT_713491</name>
</gene>
<sequence>MELRQEQDKVQLIHGQMEVDQQIQIGQKVANGNKPRNNRRSSGWKMNRAGSSGWQWNPQGGSEGWKWMDGWMGSGGGFGGWMSDKDTMYSGWKPTQNNGASSTSSKSPNQRIGTAPKTKKSGGKMVFVFGTKKNSSAGKKAPKGEDGMKKDIESVIQALKTGKPTGAQGGRAWKQAPQENQQQWG</sequence>
<feature type="region of interest" description="Disordered" evidence="1">
    <location>
        <begin position="25"/>
        <end position="66"/>
    </location>
</feature>
<evidence type="ECO:0000313" key="3">
    <source>
        <dbReference type="Proteomes" id="UP001054945"/>
    </source>
</evidence>
<reference evidence="2 3" key="1">
    <citation type="submission" date="2021-06" db="EMBL/GenBank/DDBJ databases">
        <title>Caerostris extrusa draft genome.</title>
        <authorList>
            <person name="Kono N."/>
            <person name="Arakawa K."/>
        </authorList>
    </citation>
    <scope>NUCLEOTIDE SEQUENCE [LARGE SCALE GENOMIC DNA]</scope>
</reference>
<evidence type="ECO:0000313" key="2">
    <source>
        <dbReference type="EMBL" id="GIY13092.1"/>
    </source>
</evidence>
<feature type="compositionally biased region" description="Polar residues" evidence="1">
    <location>
        <begin position="49"/>
        <end position="60"/>
    </location>
</feature>
<feature type="region of interest" description="Disordered" evidence="1">
    <location>
        <begin position="84"/>
        <end position="185"/>
    </location>
</feature>
<feature type="compositionally biased region" description="Basic and acidic residues" evidence="1">
    <location>
        <begin position="142"/>
        <end position="153"/>
    </location>
</feature>